<dbReference type="AlphaFoldDB" id="A0A401QSC6"/>
<evidence type="ECO:0000313" key="3">
    <source>
        <dbReference type="Proteomes" id="UP000288351"/>
    </source>
</evidence>
<organism evidence="2 3">
    <name type="scientific">Streptomyces noursei</name>
    <name type="common">Streptomyces albulus</name>
    <dbReference type="NCBI Taxonomy" id="1971"/>
    <lineage>
        <taxon>Bacteria</taxon>
        <taxon>Bacillati</taxon>
        <taxon>Actinomycetota</taxon>
        <taxon>Actinomycetes</taxon>
        <taxon>Kitasatosporales</taxon>
        <taxon>Streptomycetaceae</taxon>
        <taxon>Streptomyces</taxon>
    </lineage>
</organism>
<evidence type="ECO:0000313" key="2">
    <source>
        <dbReference type="EMBL" id="GCB88284.1"/>
    </source>
</evidence>
<reference evidence="2 3" key="1">
    <citation type="journal article" date="2019" name="Microbiol. Resour. Announc.">
        <title>Draft Genome Sequence of the Most Traditional epsilon-Poly-l-Lysine Producer, Streptomyces albulus NBRC14147.</title>
        <authorList>
            <person name="Yamanaka K."/>
            <person name="Hamano Y."/>
        </authorList>
    </citation>
    <scope>NUCLEOTIDE SEQUENCE [LARGE SCALE GENOMIC DNA]</scope>
    <source>
        <strain evidence="2 3">NBRC 14147</strain>
    </source>
</reference>
<dbReference type="Proteomes" id="UP000288351">
    <property type="component" value="Unassembled WGS sequence"/>
</dbReference>
<evidence type="ECO:0000256" key="1">
    <source>
        <dbReference type="SAM" id="MobiDB-lite"/>
    </source>
</evidence>
<accession>A0A401QSC6</accession>
<feature type="region of interest" description="Disordered" evidence="1">
    <location>
        <begin position="1"/>
        <end position="21"/>
    </location>
</feature>
<sequence length="224" mass="25308">MSTDDTARPSDPAAIEVDGAQRAAKDDESGILSNQYFIHYKDKDNAKRRLAANMPFLLYWCKGTGDTYYPVGLWDNKDFSPKSSVDKSGIVQCRFVTADGDLDNHTVKDAEFQYRIGNGSWSRPVQRKGKYHYIAHSGSSNTMRKINNWNIYPEQIRFALRFDISGVGDSWISEDEYTGSIRMRDSTGDRAWLAAVRHGTTWDDPFGGKVTFAPRSWNNDLGKG</sequence>
<proteinExistence type="predicted"/>
<dbReference type="RefSeq" id="WP_016574010.1">
    <property type="nucleotide sequence ID" value="NZ_BHXC01000006.1"/>
</dbReference>
<gene>
    <name evidence="2" type="ORF">SALB_00954</name>
</gene>
<name>A0A401QSC6_STRNR</name>
<dbReference type="EMBL" id="BHXC01000006">
    <property type="protein sequence ID" value="GCB88284.1"/>
    <property type="molecule type" value="Genomic_DNA"/>
</dbReference>
<protein>
    <submittedName>
        <fullName evidence="2">Uncharacterized protein</fullName>
    </submittedName>
</protein>
<comment type="caution">
    <text evidence="2">The sequence shown here is derived from an EMBL/GenBank/DDBJ whole genome shotgun (WGS) entry which is preliminary data.</text>
</comment>